<feature type="compositionally biased region" description="Low complexity" evidence="1">
    <location>
        <begin position="1"/>
        <end position="14"/>
    </location>
</feature>
<dbReference type="OrthoDB" id="10512676at2759"/>
<organism evidence="2 3">
    <name type="scientific">Nephila pilipes</name>
    <name type="common">Giant wood spider</name>
    <name type="synonym">Nephila maculata</name>
    <dbReference type="NCBI Taxonomy" id="299642"/>
    <lineage>
        <taxon>Eukaryota</taxon>
        <taxon>Metazoa</taxon>
        <taxon>Ecdysozoa</taxon>
        <taxon>Arthropoda</taxon>
        <taxon>Chelicerata</taxon>
        <taxon>Arachnida</taxon>
        <taxon>Araneae</taxon>
        <taxon>Araneomorphae</taxon>
        <taxon>Entelegynae</taxon>
        <taxon>Araneoidea</taxon>
        <taxon>Nephilidae</taxon>
        <taxon>Nephila</taxon>
    </lineage>
</organism>
<accession>A0A8X6PS62</accession>
<dbReference type="AlphaFoldDB" id="A0A8X6PS62"/>
<gene>
    <name evidence="2" type="ORF">NPIL_242651</name>
</gene>
<feature type="region of interest" description="Disordered" evidence="1">
    <location>
        <begin position="59"/>
        <end position="81"/>
    </location>
</feature>
<name>A0A8X6PS62_NEPPI</name>
<reference evidence="2" key="1">
    <citation type="submission" date="2020-08" db="EMBL/GenBank/DDBJ databases">
        <title>Multicomponent nature underlies the extraordinary mechanical properties of spider dragline silk.</title>
        <authorList>
            <person name="Kono N."/>
            <person name="Nakamura H."/>
            <person name="Mori M."/>
            <person name="Yoshida Y."/>
            <person name="Ohtoshi R."/>
            <person name="Malay A.D."/>
            <person name="Moran D.A.P."/>
            <person name="Tomita M."/>
            <person name="Numata K."/>
            <person name="Arakawa K."/>
        </authorList>
    </citation>
    <scope>NUCLEOTIDE SEQUENCE</scope>
</reference>
<keyword evidence="3" id="KW-1185">Reference proteome</keyword>
<dbReference type="EMBL" id="BMAW01118563">
    <property type="protein sequence ID" value="GFT80501.1"/>
    <property type="molecule type" value="Genomic_DNA"/>
</dbReference>
<protein>
    <submittedName>
        <fullName evidence="2">Uncharacterized protein</fullName>
    </submittedName>
</protein>
<sequence length="126" mass="13910">MSSSPGLPSGSELGSEARHTGRQTKRGDLLWINSVSRAAPLLRGNRLTGQDAPSRLTISGSQEVFPDGSIQDGFKGNSDSKRSVRTEDKIIIVQEAMVASLTNFKRRLYLELKFRKGHCLEFCIMN</sequence>
<comment type="caution">
    <text evidence="2">The sequence shown here is derived from an EMBL/GenBank/DDBJ whole genome shotgun (WGS) entry which is preliminary data.</text>
</comment>
<evidence type="ECO:0000313" key="2">
    <source>
        <dbReference type="EMBL" id="GFT80501.1"/>
    </source>
</evidence>
<evidence type="ECO:0000256" key="1">
    <source>
        <dbReference type="SAM" id="MobiDB-lite"/>
    </source>
</evidence>
<evidence type="ECO:0000313" key="3">
    <source>
        <dbReference type="Proteomes" id="UP000887013"/>
    </source>
</evidence>
<feature type="region of interest" description="Disordered" evidence="1">
    <location>
        <begin position="1"/>
        <end position="25"/>
    </location>
</feature>
<dbReference type="Proteomes" id="UP000887013">
    <property type="component" value="Unassembled WGS sequence"/>
</dbReference>
<proteinExistence type="predicted"/>